<dbReference type="PANTHER" id="PTHR43711:SF31">
    <property type="entry name" value="HISTIDINE KINASE"/>
    <property type="match status" value="1"/>
</dbReference>
<dbReference type="InterPro" id="IPR005467">
    <property type="entry name" value="His_kinase_dom"/>
</dbReference>
<dbReference type="InterPro" id="IPR004358">
    <property type="entry name" value="Sig_transdc_His_kin-like_C"/>
</dbReference>
<feature type="domain" description="Histidine kinase" evidence="8">
    <location>
        <begin position="161"/>
        <end position="388"/>
    </location>
</feature>
<dbReference type="PROSITE" id="PS50109">
    <property type="entry name" value="HIS_KIN"/>
    <property type="match status" value="1"/>
</dbReference>
<accession>A0A916U0K4</accession>
<reference evidence="9" key="1">
    <citation type="journal article" date="2014" name="Int. J. Syst. Evol. Microbiol.">
        <title>Complete genome sequence of Corynebacterium casei LMG S-19264T (=DSM 44701T), isolated from a smear-ripened cheese.</title>
        <authorList>
            <consortium name="US DOE Joint Genome Institute (JGI-PGF)"/>
            <person name="Walter F."/>
            <person name="Albersmeier A."/>
            <person name="Kalinowski J."/>
            <person name="Ruckert C."/>
        </authorList>
    </citation>
    <scope>NUCLEOTIDE SEQUENCE</scope>
    <source>
        <strain evidence="9">CGMCC 1.15343</strain>
    </source>
</reference>
<keyword evidence="7" id="KW-0472">Membrane</keyword>
<dbReference type="RefSeq" id="WP_188625150.1">
    <property type="nucleotide sequence ID" value="NZ_BMIL01000001.1"/>
</dbReference>
<dbReference type="CDD" id="cd00082">
    <property type="entry name" value="HisKA"/>
    <property type="match status" value="1"/>
</dbReference>
<keyword evidence="3" id="KW-0597">Phosphoprotein</keyword>
<proteinExistence type="predicted"/>
<dbReference type="Pfam" id="PF02518">
    <property type="entry name" value="HATPase_c"/>
    <property type="match status" value="1"/>
</dbReference>
<keyword evidence="7" id="KW-0812">Transmembrane</keyword>
<keyword evidence="4" id="KW-0808">Transferase</keyword>
<dbReference type="PRINTS" id="PR00344">
    <property type="entry name" value="BCTRLSENSOR"/>
</dbReference>
<dbReference type="AlphaFoldDB" id="A0A916U0K4"/>
<dbReference type="InterPro" id="IPR036890">
    <property type="entry name" value="HATPase_C_sf"/>
</dbReference>
<evidence type="ECO:0000256" key="4">
    <source>
        <dbReference type="ARBA" id="ARBA00022679"/>
    </source>
</evidence>
<dbReference type="Gene3D" id="3.30.565.10">
    <property type="entry name" value="Histidine kinase-like ATPase, C-terminal domain"/>
    <property type="match status" value="1"/>
</dbReference>
<gene>
    <name evidence="9" type="ORF">GCM10011387_04010</name>
</gene>
<dbReference type="SMART" id="SM00387">
    <property type="entry name" value="HATPase_c"/>
    <property type="match status" value="1"/>
</dbReference>
<dbReference type="CDD" id="cd00075">
    <property type="entry name" value="HATPase"/>
    <property type="match status" value="1"/>
</dbReference>
<evidence type="ECO:0000313" key="9">
    <source>
        <dbReference type="EMBL" id="GGC53647.1"/>
    </source>
</evidence>
<dbReference type="PANTHER" id="PTHR43711">
    <property type="entry name" value="TWO-COMPONENT HISTIDINE KINASE"/>
    <property type="match status" value="1"/>
</dbReference>
<comment type="catalytic activity">
    <reaction evidence="1">
        <text>ATP + protein L-histidine = ADP + protein N-phospho-L-histidine.</text>
        <dbReference type="EC" id="2.7.13.3"/>
    </reaction>
</comment>
<dbReference type="FunFam" id="3.30.565.10:FF:000006">
    <property type="entry name" value="Sensor histidine kinase WalK"/>
    <property type="match status" value="1"/>
</dbReference>
<sequence>MSIIKALDGWIALAYQRIWDNGKILNRPLWSVLLLPFLLTITGALLKVYVLDSQTPPYLYFFVVLTLSACYGGIRGANIATGITTLASIGMILFASTNSELIWFWSFLQVLLYSSLCVFLTALLQRFHKNEQRCALQYEEALKAKEEIQTREKLHEDFVHMATHELKAPVTVLKAYLQLAEMKLKSTENKSDLEAKSVLSSFLDLASKMNFQLDKLVALINDLLESTRIKAGSLNCQMAVFDLTRCLNDCVEGFKAAQPEAKIDCNFPAEDIKVNGDEVRIEQVILNLLSNAVKYSPQRADVQVHCERVDDTIVVRVKDSGMGIPADMLGSVFDRFVRVKTPEMSKFPGLGLGLYICAEIIKVHGGEIQVESVLGQGSDFWFSLPVHKLG</sequence>
<organism evidence="9 10">
    <name type="scientific">Pedobacter quisquiliarum</name>
    <dbReference type="NCBI Taxonomy" id="1834438"/>
    <lineage>
        <taxon>Bacteria</taxon>
        <taxon>Pseudomonadati</taxon>
        <taxon>Bacteroidota</taxon>
        <taxon>Sphingobacteriia</taxon>
        <taxon>Sphingobacteriales</taxon>
        <taxon>Sphingobacteriaceae</taxon>
        <taxon>Pedobacter</taxon>
    </lineage>
</organism>
<dbReference type="InterPro" id="IPR050736">
    <property type="entry name" value="Sensor_HK_Regulatory"/>
</dbReference>
<dbReference type="InterPro" id="IPR003661">
    <property type="entry name" value="HisK_dim/P_dom"/>
</dbReference>
<feature type="transmembrane region" description="Helical" evidence="7">
    <location>
        <begin position="102"/>
        <end position="124"/>
    </location>
</feature>
<dbReference type="InterPro" id="IPR036097">
    <property type="entry name" value="HisK_dim/P_sf"/>
</dbReference>
<evidence type="ECO:0000256" key="6">
    <source>
        <dbReference type="ARBA" id="ARBA00023012"/>
    </source>
</evidence>
<dbReference type="EC" id="2.7.13.3" evidence="2"/>
<dbReference type="Proteomes" id="UP000651668">
    <property type="component" value="Unassembled WGS sequence"/>
</dbReference>
<evidence type="ECO:0000313" key="10">
    <source>
        <dbReference type="Proteomes" id="UP000651668"/>
    </source>
</evidence>
<keyword evidence="5" id="KW-0418">Kinase</keyword>
<dbReference type="InterPro" id="IPR003594">
    <property type="entry name" value="HATPase_dom"/>
</dbReference>
<keyword evidence="6" id="KW-0902">Two-component regulatory system</keyword>
<evidence type="ECO:0000256" key="7">
    <source>
        <dbReference type="SAM" id="Phobius"/>
    </source>
</evidence>
<dbReference type="SUPFAM" id="SSF47384">
    <property type="entry name" value="Homodimeric domain of signal transducing histidine kinase"/>
    <property type="match status" value="1"/>
</dbReference>
<comment type="caution">
    <text evidence="9">The sequence shown here is derived from an EMBL/GenBank/DDBJ whole genome shotgun (WGS) entry which is preliminary data.</text>
</comment>
<keyword evidence="7" id="KW-1133">Transmembrane helix</keyword>
<dbReference type="Gene3D" id="1.10.287.130">
    <property type="match status" value="1"/>
</dbReference>
<evidence type="ECO:0000256" key="3">
    <source>
        <dbReference type="ARBA" id="ARBA00022553"/>
    </source>
</evidence>
<feature type="transmembrane region" description="Helical" evidence="7">
    <location>
        <begin position="57"/>
        <end position="74"/>
    </location>
</feature>
<dbReference type="SMART" id="SM00388">
    <property type="entry name" value="HisKA"/>
    <property type="match status" value="1"/>
</dbReference>
<evidence type="ECO:0000259" key="8">
    <source>
        <dbReference type="PROSITE" id="PS50109"/>
    </source>
</evidence>
<keyword evidence="10" id="KW-1185">Reference proteome</keyword>
<dbReference type="SUPFAM" id="SSF55874">
    <property type="entry name" value="ATPase domain of HSP90 chaperone/DNA topoisomerase II/histidine kinase"/>
    <property type="match status" value="1"/>
</dbReference>
<protein>
    <recommendedName>
        <fullName evidence="2">histidine kinase</fullName>
        <ecNumber evidence="2">2.7.13.3</ecNumber>
    </recommendedName>
</protein>
<reference evidence="9" key="2">
    <citation type="submission" date="2020-09" db="EMBL/GenBank/DDBJ databases">
        <authorList>
            <person name="Sun Q."/>
            <person name="Zhou Y."/>
        </authorList>
    </citation>
    <scope>NUCLEOTIDE SEQUENCE</scope>
    <source>
        <strain evidence="9">CGMCC 1.15343</strain>
    </source>
</reference>
<evidence type="ECO:0000256" key="5">
    <source>
        <dbReference type="ARBA" id="ARBA00022777"/>
    </source>
</evidence>
<evidence type="ECO:0000256" key="2">
    <source>
        <dbReference type="ARBA" id="ARBA00012438"/>
    </source>
</evidence>
<feature type="transmembrane region" description="Helical" evidence="7">
    <location>
        <begin position="79"/>
        <end position="96"/>
    </location>
</feature>
<evidence type="ECO:0000256" key="1">
    <source>
        <dbReference type="ARBA" id="ARBA00000085"/>
    </source>
</evidence>
<dbReference type="Pfam" id="PF00512">
    <property type="entry name" value="HisKA"/>
    <property type="match status" value="1"/>
</dbReference>
<name>A0A916U0K4_9SPHI</name>
<dbReference type="GO" id="GO:0000155">
    <property type="term" value="F:phosphorelay sensor kinase activity"/>
    <property type="evidence" value="ECO:0007669"/>
    <property type="project" value="InterPro"/>
</dbReference>
<dbReference type="EMBL" id="BMIL01000001">
    <property type="protein sequence ID" value="GGC53647.1"/>
    <property type="molecule type" value="Genomic_DNA"/>
</dbReference>
<feature type="transmembrane region" description="Helical" evidence="7">
    <location>
        <begin position="29"/>
        <end position="51"/>
    </location>
</feature>